<organism evidence="1 2">
    <name type="scientific">Triparma columacea</name>
    <dbReference type="NCBI Taxonomy" id="722753"/>
    <lineage>
        <taxon>Eukaryota</taxon>
        <taxon>Sar</taxon>
        <taxon>Stramenopiles</taxon>
        <taxon>Ochrophyta</taxon>
        <taxon>Bolidophyceae</taxon>
        <taxon>Parmales</taxon>
        <taxon>Triparmaceae</taxon>
        <taxon>Triparma</taxon>
    </lineage>
</organism>
<sequence length="116" mass="12419">MHPSTIIVTGSSIASLNVAYTVTPPTTIPSGFSEVCINNDWDPPQTWGKLNEGREWYGAKNGAYVYLNGADGMWWMDTPDGLGKFVARFGGEGNVPTDGWRPLPGVEGGTPKVAFA</sequence>
<protein>
    <submittedName>
        <fullName evidence="1">Uncharacterized protein</fullName>
    </submittedName>
</protein>
<reference evidence="2" key="1">
    <citation type="journal article" date="2023" name="Commun. Biol.">
        <title>Genome analysis of Parmales, the sister group of diatoms, reveals the evolutionary specialization of diatoms from phago-mixotrophs to photoautotrophs.</title>
        <authorList>
            <person name="Ban H."/>
            <person name="Sato S."/>
            <person name="Yoshikawa S."/>
            <person name="Yamada K."/>
            <person name="Nakamura Y."/>
            <person name="Ichinomiya M."/>
            <person name="Sato N."/>
            <person name="Blanc-Mathieu R."/>
            <person name="Endo H."/>
            <person name="Kuwata A."/>
            <person name="Ogata H."/>
        </authorList>
    </citation>
    <scope>NUCLEOTIDE SEQUENCE [LARGE SCALE GENOMIC DNA]</scope>
</reference>
<evidence type="ECO:0000313" key="2">
    <source>
        <dbReference type="Proteomes" id="UP001165065"/>
    </source>
</evidence>
<proteinExistence type="predicted"/>
<name>A0A9W7GSN0_9STRA</name>
<comment type="caution">
    <text evidence="1">The sequence shown here is derived from an EMBL/GenBank/DDBJ whole genome shotgun (WGS) entry which is preliminary data.</text>
</comment>
<dbReference type="AlphaFoldDB" id="A0A9W7GSN0"/>
<gene>
    <name evidence="1" type="ORF">TrCOL_g11616</name>
</gene>
<dbReference type="Proteomes" id="UP001165065">
    <property type="component" value="Unassembled WGS sequence"/>
</dbReference>
<accession>A0A9W7GSN0</accession>
<dbReference type="OrthoDB" id="40372at2759"/>
<evidence type="ECO:0000313" key="1">
    <source>
        <dbReference type="EMBL" id="GMI49307.1"/>
    </source>
</evidence>
<keyword evidence="2" id="KW-1185">Reference proteome</keyword>
<dbReference type="EMBL" id="BRYA01000490">
    <property type="protein sequence ID" value="GMI49307.1"/>
    <property type="molecule type" value="Genomic_DNA"/>
</dbReference>